<dbReference type="STRING" id="167879.CPS_1097"/>
<protein>
    <submittedName>
        <fullName evidence="1">Uncharacterized protein</fullName>
    </submittedName>
</protein>
<organism evidence="1 2">
    <name type="scientific">Colwellia psychrerythraea (strain 34H / ATCC BAA-681)</name>
    <name type="common">Vibrio psychroerythus</name>
    <dbReference type="NCBI Taxonomy" id="167879"/>
    <lineage>
        <taxon>Bacteria</taxon>
        <taxon>Pseudomonadati</taxon>
        <taxon>Pseudomonadota</taxon>
        <taxon>Gammaproteobacteria</taxon>
        <taxon>Alteromonadales</taxon>
        <taxon>Colwelliaceae</taxon>
        <taxon>Colwellia</taxon>
    </lineage>
</organism>
<name>Q487C4_COLP3</name>
<dbReference type="Proteomes" id="UP000000547">
    <property type="component" value="Chromosome"/>
</dbReference>
<dbReference type="AlphaFoldDB" id="Q487C4"/>
<dbReference type="EMBL" id="CP000083">
    <property type="protein sequence ID" value="AAZ26181.1"/>
    <property type="molecule type" value="Genomic_DNA"/>
</dbReference>
<dbReference type="KEGG" id="cps:CPS_1097"/>
<evidence type="ECO:0000313" key="1">
    <source>
        <dbReference type="EMBL" id="AAZ26181.1"/>
    </source>
</evidence>
<reference evidence="1" key="1">
    <citation type="journal article" date="2005" name="Proc. Natl. Acad. Sci. U.S.A.">
        <title>The psychrophilic lifestyle as revealed by the genome sequence of Colwellia psychrerythraea 34H through genomic and proteomic analyses.</title>
        <authorList>
            <person name="Methe B.A."/>
            <person name="Nelson K.E."/>
            <person name="Deming J.W."/>
            <person name="Momen B."/>
            <person name="Melamud E."/>
            <person name="Zhang X."/>
            <person name="Moult J."/>
            <person name="Madupu R."/>
            <person name="Nelson W.C."/>
            <person name="Dodson R.J."/>
            <person name="Brinkac L.M."/>
            <person name="Daugherty S.C."/>
            <person name="Durkin A.S."/>
            <person name="DeBoy R.T."/>
            <person name="Kolonay J.F."/>
            <person name="Sullivan S.A."/>
            <person name="Zhou L."/>
            <person name="Davidsen T.M."/>
            <person name="Wu M."/>
            <person name="Huston A.L."/>
            <person name="Lewis M."/>
            <person name="Weaver B."/>
            <person name="Weidman J.F."/>
            <person name="Khouri H."/>
            <person name="Utterback T.R."/>
            <person name="Feldblyum T.V."/>
            <person name="Fraser C.M."/>
        </authorList>
    </citation>
    <scope>NUCLEOTIDE SEQUENCE [LARGE SCALE GENOMIC DNA]</scope>
    <source>
        <strain evidence="1">34H</strain>
    </source>
</reference>
<gene>
    <name evidence="1" type="ordered locus">CPS_1097</name>
</gene>
<sequence length="43" mass="4844">MHATKVTIEARKYVMQQLNDNAGQKSATRNTVLIMLILNNLLS</sequence>
<accession>Q487C4</accession>
<proteinExistence type="predicted"/>
<dbReference type="HOGENOM" id="CLU_3232214_0_0_6"/>
<evidence type="ECO:0000313" key="2">
    <source>
        <dbReference type="Proteomes" id="UP000000547"/>
    </source>
</evidence>